<dbReference type="KEGG" id="aagg:ETAA8_70480"/>
<feature type="compositionally biased region" description="Low complexity" evidence="1">
    <location>
        <begin position="16"/>
        <end position="36"/>
    </location>
</feature>
<sequence>MSESSQLAVELPESKPAAVQAEVPPEATEVAQVAAEDPTVEPAPPQQSAALAAVQAAHDLPPGVRQRFTTLVEQSANLSQDGEPLLPAHQVLELLAQGLPPVLRRESTSTVSRPDHPAGDAFFQLQSDEFSDQQAEQIARTQLQRAGLLRKS</sequence>
<accession>A0A517YNU6</accession>
<reference evidence="2 3" key="1">
    <citation type="submission" date="2019-02" db="EMBL/GenBank/DDBJ databases">
        <title>Deep-cultivation of Planctomycetes and their phenomic and genomic characterization uncovers novel biology.</title>
        <authorList>
            <person name="Wiegand S."/>
            <person name="Jogler M."/>
            <person name="Boedeker C."/>
            <person name="Pinto D."/>
            <person name="Vollmers J."/>
            <person name="Rivas-Marin E."/>
            <person name="Kohn T."/>
            <person name="Peeters S.H."/>
            <person name="Heuer A."/>
            <person name="Rast P."/>
            <person name="Oberbeckmann S."/>
            <person name="Bunk B."/>
            <person name="Jeske O."/>
            <person name="Meyerdierks A."/>
            <person name="Storesund J.E."/>
            <person name="Kallscheuer N."/>
            <person name="Luecker S."/>
            <person name="Lage O.M."/>
            <person name="Pohl T."/>
            <person name="Merkel B.J."/>
            <person name="Hornburger P."/>
            <person name="Mueller R.-W."/>
            <person name="Bruemmer F."/>
            <person name="Labrenz M."/>
            <person name="Spormann A.M."/>
            <person name="Op den Camp H."/>
            <person name="Overmann J."/>
            <person name="Amann R."/>
            <person name="Jetten M.S.M."/>
            <person name="Mascher T."/>
            <person name="Medema M.H."/>
            <person name="Devos D.P."/>
            <person name="Kaster A.-K."/>
            <person name="Ovreas L."/>
            <person name="Rohde M."/>
            <person name="Galperin M.Y."/>
            <person name="Jogler C."/>
        </authorList>
    </citation>
    <scope>NUCLEOTIDE SEQUENCE [LARGE SCALE GENOMIC DNA]</scope>
    <source>
        <strain evidence="2 3">ETA_A8</strain>
    </source>
</reference>
<dbReference type="RefSeq" id="WP_145099788.1">
    <property type="nucleotide sequence ID" value="NZ_CP036274.1"/>
</dbReference>
<name>A0A517YNU6_9BACT</name>
<dbReference type="AlphaFoldDB" id="A0A517YNU6"/>
<evidence type="ECO:0000256" key="1">
    <source>
        <dbReference type="SAM" id="MobiDB-lite"/>
    </source>
</evidence>
<proteinExistence type="predicted"/>
<gene>
    <name evidence="2" type="ORF">ETAA8_70480</name>
</gene>
<keyword evidence="3" id="KW-1185">Reference proteome</keyword>
<organism evidence="2 3">
    <name type="scientific">Anatilimnocola aggregata</name>
    <dbReference type="NCBI Taxonomy" id="2528021"/>
    <lineage>
        <taxon>Bacteria</taxon>
        <taxon>Pseudomonadati</taxon>
        <taxon>Planctomycetota</taxon>
        <taxon>Planctomycetia</taxon>
        <taxon>Pirellulales</taxon>
        <taxon>Pirellulaceae</taxon>
        <taxon>Anatilimnocola</taxon>
    </lineage>
</organism>
<evidence type="ECO:0000313" key="2">
    <source>
        <dbReference type="EMBL" id="QDU31886.1"/>
    </source>
</evidence>
<evidence type="ECO:0000313" key="3">
    <source>
        <dbReference type="Proteomes" id="UP000315017"/>
    </source>
</evidence>
<dbReference type="EMBL" id="CP036274">
    <property type="protein sequence ID" value="QDU31886.1"/>
    <property type="molecule type" value="Genomic_DNA"/>
</dbReference>
<feature type="region of interest" description="Disordered" evidence="1">
    <location>
        <begin position="1"/>
        <end position="45"/>
    </location>
</feature>
<dbReference type="Proteomes" id="UP000315017">
    <property type="component" value="Chromosome"/>
</dbReference>
<protein>
    <submittedName>
        <fullName evidence="2">Uncharacterized protein</fullName>
    </submittedName>
</protein>